<dbReference type="Pfam" id="PF02771">
    <property type="entry name" value="Acyl-CoA_dh_N"/>
    <property type="match status" value="1"/>
</dbReference>
<evidence type="ECO:0000259" key="8">
    <source>
        <dbReference type="Pfam" id="PF02770"/>
    </source>
</evidence>
<accession>A0A7W9HA92</accession>
<evidence type="ECO:0000259" key="7">
    <source>
        <dbReference type="Pfam" id="PF00441"/>
    </source>
</evidence>
<dbReference type="PANTHER" id="PTHR48083">
    <property type="entry name" value="MEDIUM-CHAIN SPECIFIC ACYL-COA DEHYDROGENASE, MITOCHONDRIAL-RELATED"/>
    <property type="match status" value="1"/>
</dbReference>
<dbReference type="InterPro" id="IPR013786">
    <property type="entry name" value="AcylCoA_DH/ox_N"/>
</dbReference>
<dbReference type="Pfam" id="PF00441">
    <property type="entry name" value="Acyl-CoA_dh_1"/>
    <property type="match status" value="1"/>
</dbReference>
<evidence type="ECO:0000256" key="4">
    <source>
        <dbReference type="ARBA" id="ARBA00022827"/>
    </source>
</evidence>
<comment type="cofactor">
    <cofactor evidence="1 6">
        <name>FAD</name>
        <dbReference type="ChEBI" id="CHEBI:57692"/>
    </cofactor>
</comment>
<dbReference type="EC" id="1.3.99.-" evidence="10"/>
<evidence type="ECO:0000256" key="3">
    <source>
        <dbReference type="ARBA" id="ARBA00022630"/>
    </source>
</evidence>
<keyword evidence="4 6" id="KW-0274">FAD</keyword>
<dbReference type="EMBL" id="JACHNE010000001">
    <property type="protein sequence ID" value="MBB5798545.1"/>
    <property type="molecule type" value="Genomic_DNA"/>
</dbReference>
<feature type="domain" description="Acyl-CoA oxidase/dehydrogenase middle" evidence="8">
    <location>
        <begin position="125"/>
        <end position="224"/>
    </location>
</feature>
<dbReference type="InterPro" id="IPR009075">
    <property type="entry name" value="AcylCo_DH/oxidase_C"/>
</dbReference>
<dbReference type="InterPro" id="IPR006091">
    <property type="entry name" value="Acyl-CoA_Oxase/DH_mid-dom"/>
</dbReference>
<sequence length="390" mass="41330">MTRSVYLTPRHEEFRASVHASLATLIVPEAEAWERDGAVPHSAWRMLGKEGYLGLLHPERVGGSAQDLFTSVVFLEELGRTGFGGPRAAISVHAYMATHYLAVADDPVLDRAYLAPAVRGERVGALAITEPGAGADLSGMATTAERDGDHYVVRGVKSMVSNGLTADFHVVAVRTSPHTASGPRGATGLSLLVIDAGLPGVGVEPVRTLGWRAAGTSTVTYDGVRVAADRLIGRPDSGFYQLMRSLQLERLVAAAAALGGMDRCLEDLRQFLNGRRAFGGTLAQLQAPVHRIADLATELAAARQLVHHAAWLYEQGELPATECSMAKLHTTELACRLADASLQLQGSAGYLESSAAARIQRDARAATIAAGPSEVMRDLVGRAVLRTSAL</sequence>
<evidence type="ECO:0000256" key="2">
    <source>
        <dbReference type="ARBA" id="ARBA00009347"/>
    </source>
</evidence>
<evidence type="ECO:0000259" key="9">
    <source>
        <dbReference type="Pfam" id="PF02771"/>
    </source>
</evidence>
<reference evidence="10 11" key="1">
    <citation type="submission" date="2020-08" db="EMBL/GenBank/DDBJ databases">
        <title>Sequencing the genomes of 1000 actinobacteria strains.</title>
        <authorList>
            <person name="Klenk H.-P."/>
        </authorList>
    </citation>
    <scope>NUCLEOTIDE SEQUENCE [LARGE SCALE GENOMIC DNA]</scope>
    <source>
        <strain evidence="10 11">DSM 40084</strain>
    </source>
</reference>
<evidence type="ECO:0000313" key="10">
    <source>
        <dbReference type="EMBL" id="MBB5798545.1"/>
    </source>
</evidence>
<dbReference type="Pfam" id="PF02770">
    <property type="entry name" value="Acyl-CoA_dh_M"/>
    <property type="match status" value="1"/>
</dbReference>
<evidence type="ECO:0000256" key="5">
    <source>
        <dbReference type="ARBA" id="ARBA00023002"/>
    </source>
</evidence>
<proteinExistence type="inferred from homology"/>
<dbReference type="SUPFAM" id="SSF56645">
    <property type="entry name" value="Acyl-CoA dehydrogenase NM domain-like"/>
    <property type="match status" value="1"/>
</dbReference>
<dbReference type="RefSeq" id="WP_184990286.1">
    <property type="nucleotide sequence ID" value="NZ_JACHNE010000001.1"/>
</dbReference>
<name>A0A7W9HA92_9ACTN</name>
<feature type="domain" description="Acyl-CoA dehydrogenase/oxidase C-terminal" evidence="7">
    <location>
        <begin position="237"/>
        <end position="385"/>
    </location>
</feature>
<dbReference type="GO" id="GO:0005737">
    <property type="term" value="C:cytoplasm"/>
    <property type="evidence" value="ECO:0007669"/>
    <property type="project" value="TreeGrafter"/>
</dbReference>
<gene>
    <name evidence="10" type="ORF">HDA41_006509</name>
</gene>
<dbReference type="InterPro" id="IPR009100">
    <property type="entry name" value="AcylCoA_DH/oxidase_NM_dom_sf"/>
</dbReference>
<dbReference type="Gene3D" id="1.20.140.10">
    <property type="entry name" value="Butyryl-CoA Dehydrogenase, subunit A, domain 3"/>
    <property type="match status" value="1"/>
</dbReference>
<organism evidence="10 11">
    <name type="scientific">Streptomyces caelestis</name>
    <dbReference type="NCBI Taxonomy" id="36816"/>
    <lineage>
        <taxon>Bacteria</taxon>
        <taxon>Bacillati</taxon>
        <taxon>Actinomycetota</taxon>
        <taxon>Actinomycetes</taxon>
        <taxon>Kitasatosporales</taxon>
        <taxon>Streptomycetaceae</taxon>
        <taxon>Streptomyces</taxon>
    </lineage>
</organism>
<dbReference type="Gene3D" id="2.40.110.10">
    <property type="entry name" value="Butyryl-CoA Dehydrogenase, subunit A, domain 2"/>
    <property type="match status" value="1"/>
</dbReference>
<evidence type="ECO:0000313" key="11">
    <source>
        <dbReference type="Proteomes" id="UP000590647"/>
    </source>
</evidence>
<comment type="caution">
    <text evidence="10">The sequence shown here is derived from an EMBL/GenBank/DDBJ whole genome shotgun (WGS) entry which is preliminary data.</text>
</comment>
<comment type="similarity">
    <text evidence="2 6">Belongs to the acyl-CoA dehydrogenase family.</text>
</comment>
<evidence type="ECO:0000256" key="6">
    <source>
        <dbReference type="RuleBase" id="RU362125"/>
    </source>
</evidence>
<dbReference type="InterPro" id="IPR050741">
    <property type="entry name" value="Acyl-CoA_dehydrogenase"/>
</dbReference>
<dbReference type="GO" id="GO:0050660">
    <property type="term" value="F:flavin adenine dinucleotide binding"/>
    <property type="evidence" value="ECO:0007669"/>
    <property type="project" value="InterPro"/>
</dbReference>
<evidence type="ECO:0000256" key="1">
    <source>
        <dbReference type="ARBA" id="ARBA00001974"/>
    </source>
</evidence>
<keyword evidence="11" id="KW-1185">Reference proteome</keyword>
<keyword evidence="5 6" id="KW-0560">Oxidoreductase</keyword>
<dbReference type="AlphaFoldDB" id="A0A7W9HA92"/>
<feature type="domain" description="Acyl-CoA dehydrogenase/oxidase N-terminal" evidence="9">
    <location>
        <begin position="8"/>
        <end position="121"/>
    </location>
</feature>
<dbReference type="Gene3D" id="1.10.540.10">
    <property type="entry name" value="Acyl-CoA dehydrogenase/oxidase, N-terminal domain"/>
    <property type="match status" value="1"/>
</dbReference>
<dbReference type="Proteomes" id="UP000590647">
    <property type="component" value="Unassembled WGS sequence"/>
</dbReference>
<keyword evidence="3 6" id="KW-0285">Flavoprotein</keyword>
<protein>
    <submittedName>
        <fullName evidence="10">Citronellyl-CoA dehydrogenase</fullName>
        <ecNumber evidence="10">1.3.99.-</ecNumber>
    </submittedName>
</protein>
<dbReference type="InterPro" id="IPR037069">
    <property type="entry name" value="AcylCoA_DH/ox_N_sf"/>
</dbReference>
<dbReference type="GO" id="GO:0033539">
    <property type="term" value="P:fatty acid beta-oxidation using acyl-CoA dehydrogenase"/>
    <property type="evidence" value="ECO:0007669"/>
    <property type="project" value="TreeGrafter"/>
</dbReference>
<dbReference type="InterPro" id="IPR036250">
    <property type="entry name" value="AcylCo_DH-like_C"/>
</dbReference>
<dbReference type="InterPro" id="IPR046373">
    <property type="entry name" value="Acyl-CoA_Oxase/DH_mid-dom_sf"/>
</dbReference>
<dbReference type="GO" id="GO:0003995">
    <property type="term" value="F:acyl-CoA dehydrogenase activity"/>
    <property type="evidence" value="ECO:0007669"/>
    <property type="project" value="TreeGrafter"/>
</dbReference>
<dbReference type="SUPFAM" id="SSF47203">
    <property type="entry name" value="Acyl-CoA dehydrogenase C-terminal domain-like"/>
    <property type="match status" value="1"/>
</dbReference>
<dbReference type="PANTHER" id="PTHR48083:SF28">
    <property type="entry name" value="ACYL-COA DEHYDROGENASE FAMILY PROTEIN (AFU_ORTHOLOGUE AFUA_6G10880)-RELATED"/>
    <property type="match status" value="1"/>
</dbReference>